<reference evidence="1 2" key="1">
    <citation type="submission" date="2019-10" db="EMBL/GenBank/DDBJ databases">
        <title>Streptomyces smaragdinus sp. nov. and Streptomyces fabii sp. nov., isolated from the gut of fungus growing-termite Macrotermes natalensis.</title>
        <authorList>
            <person name="Schwitalla J."/>
            <person name="Benndorf R."/>
            <person name="Martin K."/>
            <person name="De Beer W."/>
            <person name="Kaster A.-K."/>
            <person name="Vollmers J."/>
            <person name="Poulsen M."/>
            <person name="Beemelmanns C."/>
        </authorList>
    </citation>
    <scope>NUCLEOTIDE SEQUENCE [LARGE SCALE GENOMIC DNA]</scope>
    <source>
        <strain evidence="1 2">RB5</strain>
    </source>
</reference>
<evidence type="ECO:0008006" key="3">
    <source>
        <dbReference type="Google" id="ProtNLM"/>
    </source>
</evidence>
<dbReference type="NCBIfam" id="TIGR04267">
    <property type="entry name" value="mod_HExxH"/>
    <property type="match status" value="1"/>
</dbReference>
<dbReference type="AlphaFoldDB" id="A0A7K0CLL9"/>
<evidence type="ECO:0000313" key="1">
    <source>
        <dbReference type="EMBL" id="MQY14153.1"/>
    </source>
</evidence>
<dbReference type="EMBL" id="WEGJ01000018">
    <property type="protein sequence ID" value="MQY14153.1"/>
    <property type="molecule type" value="Genomic_DNA"/>
</dbReference>
<comment type="caution">
    <text evidence="1">The sequence shown here is derived from an EMBL/GenBank/DDBJ whole genome shotgun (WGS) entry which is preliminary data.</text>
</comment>
<accession>A0A7K0CLL9</accession>
<protein>
    <recommendedName>
        <fullName evidence="3">HEXXH motif domain-containing protein</fullName>
    </recommendedName>
</protein>
<dbReference type="Proteomes" id="UP000466345">
    <property type="component" value="Unassembled WGS sequence"/>
</dbReference>
<keyword evidence="2" id="KW-1185">Reference proteome</keyword>
<proteinExistence type="predicted"/>
<evidence type="ECO:0000313" key="2">
    <source>
        <dbReference type="Proteomes" id="UP000466345"/>
    </source>
</evidence>
<dbReference type="InterPro" id="IPR026337">
    <property type="entry name" value="AKG_HExxH"/>
</dbReference>
<name>A0A7K0CLL9_9ACTN</name>
<sequence length="624" mass="68195">MREEFGDRHQLPMESFLQLSTGGGDRETLGALRDGQKSKRLILLRMVLDAVVADPAAMGPLPSAHSAWQLLSRVQYEDPGAFEAVLIHPSTGVWAAHVLRRLRGVKSSDVPLWTEAGYLHTLAATAAIRAGMEFHARVPVPDGRTLHLPSLGTARIPQADTGRARPYAATVRAAGRRAGRVAVVSPRGACVLLPESLDSSRPGWRPLPYARATHGGQSLRLALDDTDPYAPFVAERQPVVQNVQSRHRWQTLIQQGWERLVRSQPDVAGGLADVMCALVPLDPVVSGEPYSVTSPESFGSAMMQLPTDATTLAASLIHEFQHVKLGALLDLVTLTRETGDTLHYAPWRVDPRPAAGLLQGAYAHLGMVSFWRRYHATADGQEAQRAEFCYALMRRGTLAVLDDLLTSGQLTQLGIRFATGMRDCLVRWCAETLSPAAESDAALVAADHLGVWRIRNWRPPESDAVSLAQRWSHGLPPSRFDAGEPLLRADALPREPAVRSELVKLRWEDPGRFTWLRRHPESLGATTADIALLDGDFDRALRDYRRQVIARPEETACWIGLGLAARGHGDGPAADALLSRPELVRAVYLRLVDEATPADPCEVAGWIGGRHAEQAVAGPPPYLR</sequence>
<organism evidence="1 2">
    <name type="scientific">Streptomyces smaragdinus</name>
    <dbReference type="NCBI Taxonomy" id="2585196"/>
    <lineage>
        <taxon>Bacteria</taxon>
        <taxon>Bacillati</taxon>
        <taxon>Actinomycetota</taxon>
        <taxon>Actinomycetes</taxon>
        <taxon>Kitasatosporales</taxon>
        <taxon>Streptomycetaceae</taxon>
        <taxon>Streptomyces</taxon>
    </lineage>
</organism>
<gene>
    <name evidence="1" type="ORF">SRB5_43150</name>
</gene>
<dbReference type="OrthoDB" id="796761at2"/>